<dbReference type="InterPro" id="IPR026823">
    <property type="entry name" value="cEGF"/>
</dbReference>
<evidence type="ECO:0000256" key="4">
    <source>
        <dbReference type="ARBA" id="ARBA00023157"/>
    </source>
</evidence>
<keyword evidence="4 7" id="KW-1015">Disulfide bond</keyword>
<dbReference type="GO" id="GO:0005509">
    <property type="term" value="F:calcium ion binding"/>
    <property type="evidence" value="ECO:0007669"/>
    <property type="project" value="InterPro"/>
</dbReference>
<dbReference type="PANTHER" id="PTHR24039">
    <property type="entry name" value="FIBRILLIN-RELATED"/>
    <property type="match status" value="1"/>
</dbReference>
<dbReference type="InterPro" id="IPR049883">
    <property type="entry name" value="NOTCH1_EGF-like"/>
</dbReference>
<dbReference type="InterPro" id="IPR009030">
    <property type="entry name" value="Growth_fac_rcpt_cys_sf"/>
</dbReference>
<reference evidence="11" key="1">
    <citation type="submission" date="2023-03" db="EMBL/GenBank/DDBJ databases">
        <authorList>
            <person name="Steffen K."/>
            <person name="Cardenas P."/>
        </authorList>
    </citation>
    <scope>NUCLEOTIDE SEQUENCE</scope>
</reference>
<evidence type="ECO:0000313" key="12">
    <source>
        <dbReference type="Proteomes" id="UP001174909"/>
    </source>
</evidence>
<dbReference type="FunFam" id="2.10.25.10:FF:000005">
    <property type="entry name" value="Fibrillin 2"/>
    <property type="match status" value="2"/>
</dbReference>
<feature type="disulfide bond" evidence="7">
    <location>
        <begin position="139"/>
        <end position="149"/>
    </location>
</feature>
<feature type="disulfide bond" evidence="6">
    <location>
        <begin position="260"/>
        <end position="287"/>
    </location>
</feature>
<keyword evidence="2" id="KW-0732">Signal</keyword>
<dbReference type="InterPro" id="IPR001881">
    <property type="entry name" value="EGF-like_Ca-bd_dom"/>
</dbReference>
<dbReference type="SMART" id="SM00181">
    <property type="entry name" value="EGF"/>
    <property type="match status" value="6"/>
</dbReference>
<dbReference type="SUPFAM" id="SSF57184">
    <property type="entry name" value="Growth factor receptor domain"/>
    <property type="match status" value="2"/>
</dbReference>
<dbReference type="PROSITE" id="PS01187">
    <property type="entry name" value="EGF_CA"/>
    <property type="match status" value="2"/>
</dbReference>
<gene>
    <name evidence="11" type="ORF">GBAR_LOCUS11622</name>
</gene>
<evidence type="ECO:0000256" key="8">
    <source>
        <dbReference type="SAM" id="MobiDB-lite"/>
    </source>
</evidence>
<dbReference type="InterPro" id="IPR000859">
    <property type="entry name" value="CUB_dom"/>
</dbReference>
<dbReference type="InterPro" id="IPR000742">
    <property type="entry name" value="EGF"/>
</dbReference>
<feature type="disulfide bond" evidence="7">
    <location>
        <begin position="185"/>
        <end position="202"/>
    </location>
</feature>
<proteinExistence type="predicted"/>
<dbReference type="CDD" id="cd00054">
    <property type="entry name" value="EGF_CA"/>
    <property type="match status" value="4"/>
</dbReference>
<feature type="compositionally biased region" description="Low complexity" evidence="8">
    <location>
        <begin position="391"/>
        <end position="408"/>
    </location>
</feature>
<evidence type="ECO:0000256" key="5">
    <source>
        <dbReference type="ARBA" id="ARBA00023180"/>
    </source>
</evidence>
<dbReference type="FunFam" id="2.10.25.10:FF:000038">
    <property type="entry name" value="Fibrillin 2"/>
    <property type="match status" value="1"/>
</dbReference>
<dbReference type="Pfam" id="PF07645">
    <property type="entry name" value="EGF_CA"/>
    <property type="match status" value="2"/>
</dbReference>
<evidence type="ECO:0000259" key="10">
    <source>
        <dbReference type="PROSITE" id="PS50026"/>
    </source>
</evidence>
<evidence type="ECO:0000256" key="6">
    <source>
        <dbReference type="PROSITE-ProRule" id="PRU00059"/>
    </source>
</evidence>
<feature type="region of interest" description="Disordered" evidence="8">
    <location>
        <begin position="383"/>
        <end position="411"/>
    </location>
</feature>
<dbReference type="PROSITE" id="PS01180">
    <property type="entry name" value="CUB"/>
    <property type="match status" value="2"/>
</dbReference>
<keyword evidence="5" id="KW-0325">Glycoprotein</keyword>
<dbReference type="Pfam" id="PF14670">
    <property type="entry name" value="FXa_inhibition"/>
    <property type="match status" value="2"/>
</dbReference>
<dbReference type="PROSITE" id="PS50026">
    <property type="entry name" value="EGF_3"/>
    <property type="match status" value="5"/>
</dbReference>
<dbReference type="Pfam" id="PF12662">
    <property type="entry name" value="cEGF"/>
    <property type="match status" value="2"/>
</dbReference>
<comment type="caution">
    <text evidence="7">Lacks conserved residue(s) required for the propagation of feature annotation.</text>
</comment>
<dbReference type="Pfam" id="PF00431">
    <property type="entry name" value="CUB"/>
    <property type="match status" value="2"/>
</dbReference>
<evidence type="ECO:0000259" key="9">
    <source>
        <dbReference type="PROSITE" id="PS01180"/>
    </source>
</evidence>
<protein>
    <submittedName>
        <fullName evidence="11">Latent-transforming growth factor beta-binding protein 1</fullName>
    </submittedName>
</protein>
<dbReference type="AlphaFoldDB" id="A0AA35RZA4"/>
<evidence type="ECO:0000256" key="3">
    <source>
        <dbReference type="ARBA" id="ARBA00022737"/>
    </source>
</evidence>
<dbReference type="SMART" id="SM00042">
    <property type="entry name" value="CUB"/>
    <property type="match status" value="2"/>
</dbReference>
<dbReference type="InterPro" id="IPR018097">
    <property type="entry name" value="EGF_Ca-bd_CS"/>
</dbReference>
<dbReference type="Proteomes" id="UP001174909">
    <property type="component" value="Unassembled WGS sequence"/>
</dbReference>
<organism evidence="11 12">
    <name type="scientific">Geodia barretti</name>
    <name type="common">Barrett's horny sponge</name>
    <dbReference type="NCBI Taxonomy" id="519541"/>
    <lineage>
        <taxon>Eukaryota</taxon>
        <taxon>Metazoa</taxon>
        <taxon>Porifera</taxon>
        <taxon>Demospongiae</taxon>
        <taxon>Heteroscleromorpha</taxon>
        <taxon>Tetractinellida</taxon>
        <taxon>Astrophorina</taxon>
        <taxon>Geodiidae</taxon>
        <taxon>Geodia</taxon>
    </lineage>
</organism>
<evidence type="ECO:0000256" key="7">
    <source>
        <dbReference type="PROSITE-ProRule" id="PRU00076"/>
    </source>
</evidence>
<dbReference type="EMBL" id="CASHTH010001743">
    <property type="protein sequence ID" value="CAI8019321.1"/>
    <property type="molecule type" value="Genomic_DNA"/>
</dbReference>
<dbReference type="SUPFAM" id="SSF57196">
    <property type="entry name" value="EGF/Laminin"/>
    <property type="match status" value="2"/>
</dbReference>
<feature type="domain" description="CUB" evidence="9">
    <location>
        <begin position="260"/>
        <end position="381"/>
    </location>
</feature>
<dbReference type="SMART" id="SM00179">
    <property type="entry name" value="EGF_CA"/>
    <property type="match status" value="6"/>
</dbReference>
<feature type="domain" description="CUB" evidence="9">
    <location>
        <begin position="455"/>
        <end position="575"/>
    </location>
</feature>
<dbReference type="PANTHER" id="PTHR24039:SF58">
    <property type="entry name" value="EGF-LIKE DOMAIN-CONTAINING PROTEIN"/>
    <property type="match status" value="1"/>
</dbReference>
<dbReference type="PROSITE" id="PS00010">
    <property type="entry name" value="ASX_HYDROXYL"/>
    <property type="match status" value="5"/>
</dbReference>
<sequence length="575" mass="62753">MLTGGPAATLQHRVPLITEDVITCAQMDHQGFSCSCNIGYRLQSDGTTCRDIDECLEHNTCSYGGCRNIDGSYECTCESGYEMDPESNRCINVDECERGLALCQGEAQCRDTDGAYECVCGEGLRVSEDGLSCDDINECRSGSVCSHGCVNTHGSYRCVCPPGYTLSTESESTCVDIDECLEGGCLQIQGATCQNTAGSFVCQCNPGYRLSSDLSTCQDINECSERRHNCWSGCSNTDGSFVCTCPDGYMLTSDGRTCKCGGVFTDASGSFSTPYWPVRYPNENFECEWMVSLPNPEATILFTIDDTAYGINGRSPCPTDYVQFFDGMGNDATSMDKLCKFDRPSDPLVTSTSEGKVIFRGSRQSTRPVSRVGVMVHYTTVMPITAPPPTTTGSTNPPTTNPTTEAITTPPPVNECLIRNGGCQHECIDTPTSHYCSCRPGYSLDSDHRTCNIDCGGELTGPSGSFQTPDWPERYPQANFRCVWKITRLDSSRLIRFTVDSNHFGINGRNPCTDYLQFFGGSSQSNPVGNKLCFLRPPTDPIEITSTEATIEFTGSYNKNRPASRVGVKVYYEIV</sequence>
<dbReference type="Gene3D" id="2.60.120.290">
    <property type="entry name" value="Spermadhesin, CUB domain"/>
    <property type="match status" value="2"/>
</dbReference>
<feature type="domain" description="EGF-like" evidence="10">
    <location>
        <begin position="51"/>
        <end position="91"/>
    </location>
</feature>
<dbReference type="InterPro" id="IPR000152">
    <property type="entry name" value="EGF-type_Asp/Asn_hydroxyl_site"/>
</dbReference>
<dbReference type="Gene3D" id="2.10.25.10">
    <property type="entry name" value="Laminin"/>
    <property type="match status" value="7"/>
</dbReference>
<feature type="domain" description="EGF-like" evidence="10">
    <location>
        <begin position="412"/>
        <end position="452"/>
    </location>
</feature>
<evidence type="ECO:0000256" key="2">
    <source>
        <dbReference type="ARBA" id="ARBA00022729"/>
    </source>
</evidence>
<feature type="disulfide bond" evidence="6">
    <location>
        <begin position="455"/>
        <end position="482"/>
    </location>
</feature>
<keyword evidence="3" id="KW-0677">Repeat</keyword>
<feature type="domain" description="EGF-like" evidence="10">
    <location>
        <begin position="92"/>
        <end position="134"/>
    </location>
</feature>
<feature type="domain" description="EGF-like" evidence="10">
    <location>
        <begin position="135"/>
        <end position="170"/>
    </location>
</feature>
<name>A0AA35RZA4_GEOBA</name>
<dbReference type="InterPro" id="IPR035914">
    <property type="entry name" value="Sperma_CUB_dom_sf"/>
</dbReference>
<dbReference type="SUPFAM" id="SSF49854">
    <property type="entry name" value="Spermadhesin, CUB domain"/>
    <property type="match status" value="2"/>
</dbReference>
<keyword evidence="1 7" id="KW-0245">EGF-like domain</keyword>
<evidence type="ECO:0000313" key="11">
    <source>
        <dbReference type="EMBL" id="CAI8019321.1"/>
    </source>
</evidence>
<accession>A0AA35RZA4</accession>
<dbReference type="CDD" id="cd00041">
    <property type="entry name" value="CUB"/>
    <property type="match status" value="2"/>
</dbReference>
<dbReference type="PROSITE" id="PS01186">
    <property type="entry name" value="EGF_2"/>
    <property type="match status" value="4"/>
</dbReference>
<comment type="caution">
    <text evidence="11">The sequence shown here is derived from an EMBL/GenBank/DDBJ whole genome shotgun (WGS) entry which is preliminary data.</text>
</comment>
<feature type="domain" description="EGF-like" evidence="10">
    <location>
        <begin position="176"/>
        <end position="218"/>
    </location>
</feature>
<evidence type="ECO:0000256" key="1">
    <source>
        <dbReference type="ARBA" id="ARBA00022536"/>
    </source>
</evidence>
<keyword evidence="12" id="KW-1185">Reference proteome</keyword>